<feature type="compositionally biased region" description="Polar residues" evidence="1">
    <location>
        <begin position="446"/>
        <end position="459"/>
    </location>
</feature>
<proteinExistence type="predicted"/>
<feature type="region of interest" description="Disordered" evidence="1">
    <location>
        <begin position="436"/>
        <end position="459"/>
    </location>
</feature>
<sequence length="736" mass="77180">MRLSPYDWRRQAEPIPQPTRVNLGPLTTVFVPPPYCSRAALAGSQAVLGQSCNPVDDKTASAADDTGCWPRATAYPSAAKLKLAGLGFYSPGLTCPQGHYSACTAISTSIGQTAAPPQVTGNFQFPLAAGETAIGCCPTGYTCGANGGFQTCHQVATQTSFDAMTCSGLSGSNLDGFQVPMTMNGETVATMDLYAPMFQINHMATDLPKTTSEASATSEATVGNTQATEASSSRTKSNVTASVTASATATATDEAVKVDNIETEEAETSTKATKTRMSASTSASNTDEVVKVKDVNEEIPTNTSSEEESTSKATKTASAAEKSGKATVTDASSSSPVPTIDWSSPDPTLGVGAPAGQAATEGIVFDTRLPPSMASTLLPSPTVSAAAADATASSAPESTSTSFSTGAKVGVACAPLAGAALILLGIFYYKRRRPNAGSYKEGDAKSISSDSSGPSTYQSTYFGGNTSTVQVDQAGVNNMNTYPPPVHNSPYNEDHGEHEMAMNGPGPAVIAPAGYGQPANKMTPADFYANPWTEKDEYETRPFETAASRFKHAHSLSNDAESIESPIDGASPFRLKRKSTLKGRNKLEKRITGQANERHVSMEGSIVTENPDRDSAEHPRSSQESTEWDEKGTLQRSTSFSRPRPRPKTAASSVYPDDRDSIMSWDAAMAPDMPDKPLPSIPEKGGLDRSKSFSRPRPKRDESADTLVEVEGEGRATTPVPKGVLAPPVTAEGVSF</sequence>
<feature type="compositionally biased region" description="Low complexity" evidence="1">
    <location>
        <begin position="311"/>
        <end position="327"/>
    </location>
</feature>
<keyword evidence="3" id="KW-1185">Reference proteome</keyword>
<protein>
    <submittedName>
        <fullName evidence="2">Uncharacterized protein</fullName>
    </submittedName>
</protein>
<dbReference type="Proteomes" id="UP001140513">
    <property type="component" value="Unassembled WGS sequence"/>
</dbReference>
<feature type="compositionally biased region" description="Polar residues" evidence="1">
    <location>
        <begin position="276"/>
        <end position="286"/>
    </location>
</feature>
<accession>A0A9W8XNJ6</accession>
<feature type="region of interest" description="Disordered" evidence="1">
    <location>
        <begin position="209"/>
        <end position="354"/>
    </location>
</feature>
<dbReference type="EMBL" id="JAPEUX010000004">
    <property type="protein sequence ID" value="KAJ4353895.1"/>
    <property type="molecule type" value="Genomic_DNA"/>
</dbReference>
<evidence type="ECO:0000313" key="2">
    <source>
        <dbReference type="EMBL" id="KAJ4353895.1"/>
    </source>
</evidence>
<feature type="compositionally biased region" description="Basic and acidic residues" evidence="1">
    <location>
        <begin position="610"/>
        <end position="621"/>
    </location>
</feature>
<feature type="compositionally biased region" description="Polar residues" evidence="1">
    <location>
        <begin position="329"/>
        <end position="346"/>
    </location>
</feature>
<feature type="region of interest" description="Disordered" evidence="1">
    <location>
        <begin position="579"/>
        <end position="736"/>
    </location>
</feature>
<dbReference type="GeneID" id="80909155"/>
<feature type="compositionally biased region" description="Polar residues" evidence="1">
    <location>
        <begin position="222"/>
        <end position="238"/>
    </location>
</feature>
<dbReference type="RefSeq" id="XP_056071669.1">
    <property type="nucleotide sequence ID" value="XM_056214402.1"/>
</dbReference>
<comment type="caution">
    <text evidence="2">The sequence shown here is derived from an EMBL/GenBank/DDBJ whole genome shotgun (WGS) entry which is preliminary data.</text>
</comment>
<gene>
    <name evidence="2" type="ORF">N0V89_005625</name>
</gene>
<feature type="compositionally biased region" description="Low complexity" evidence="1">
    <location>
        <begin position="210"/>
        <end position="221"/>
    </location>
</feature>
<feature type="compositionally biased region" description="Low complexity" evidence="1">
    <location>
        <begin position="239"/>
        <end position="252"/>
    </location>
</feature>
<reference evidence="2" key="1">
    <citation type="submission" date="2022-10" db="EMBL/GenBank/DDBJ databases">
        <title>Tapping the CABI collections for fungal endophytes: first genome assemblies for Collariella, Neodidymelliopsis, Ascochyta clinopodiicola, Didymella pomorum, Didymosphaeria variabile, Neocosmospora piperis and Neocucurbitaria cava.</title>
        <authorList>
            <person name="Hill R."/>
        </authorList>
    </citation>
    <scope>NUCLEOTIDE SEQUENCE</scope>
    <source>
        <strain evidence="2">IMI 356815</strain>
    </source>
</reference>
<evidence type="ECO:0000256" key="1">
    <source>
        <dbReference type="SAM" id="MobiDB-lite"/>
    </source>
</evidence>
<dbReference type="OrthoDB" id="5429716at2759"/>
<evidence type="ECO:0000313" key="3">
    <source>
        <dbReference type="Proteomes" id="UP001140513"/>
    </source>
</evidence>
<name>A0A9W8XNJ6_9PLEO</name>
<dbReference type="AlphaFoldDB" id="A0A9W8XNJ6"/>
<feature type="compositionally biased region" description="Basic and acidic residues" evidence="1">
    <location>
        <begin position="585"/>
        <end position="601"/>
    </location>
</feature>
<organism evidence="2 3">
    <name type="scientific">Didymosphaeria variabile</name>
    <dbReference type="NCBI Taxonomy" id="1932322"/>
    <lineage>
        <taxon>Eukaryota</taxon>
        <taxon>Fungi</taxon>
        <taxon>Dikarya</taxon>
        <taxon>Ascomycota</taxon>
        <taxon>Pezizomycotina</taxon>
        <taxon>Dothideomycetes</taxon>
        <taxon>Pleosporomycetidae</taxon>
        <taxon>Pleosporales</taxon>
        <taxon>Massarineae</taxon>
        <taxon>Didymosphaeriaceae</taxon>
        <taxon>Didymosphaeria</taxon>
    </lineage>
</organism>